<dbReference type="AlphaFoldDB" id="T0PLY7"/>
<dbReference type="Proteomes" id="UP000030762">
    <property type="component" value="Unassembled WGS sequence"/>
</dbReference>
<dbReference type="OMA" id="TNPPEYE"/>
<dbReference type="SMART" id="SM01373">
    <property type="entry name" value="MAGE"/>
    <property type="match status" value="1"/>
</dbReference>
<organism evidence="3 4">
    <name type="scientific">Saprolegnia diclina (strain VS20)</name>
    <dbReference type="NCBI Taxonomy" id="1156394"/>
    <lineage>
        <taxon>Eukaryota</taxon>
        <taxon>Sar</taxon>
        <taxon>Stramenopiles</taxon>
        <taxon>Oomycota</taxon>
        <taxon>Saprolegniomycetes</taxon>
        <taxon>Saprolegniales</taxon>
        <taxon>Saprolegniaceae</taxon>
        <taxon>Saprolegnia</taxon>
    </lineage>
</organism>
<dbReference type="InterPro" id="IPR041898">
    <property type="entry name" value="MAGE_WH1"/>
</dbReference>
<feature type="region of interest" description="Disordered" evidence="1">
    <location>
        <begin position="1"/>
        <end position="77"/>
    </location>
</feature>
<dbReference type="PANTHER" id="PTHR11736:SF14">
    <property type="entry name" value="NSE3 HOMOLOG, SMC5-SMC6 COMPLEX COMPONENT"/>
    <property type="match status" value="1"/>
</dbReference>
<dbReference type="GO" id="GO:0005634">
    <property type="term" value="C:nucleus"/>
    <property type="evidence" value="ECO:0007669"/>
    <property type="project" value="TreeGrafter"/>
</dbReference>
<dbReference type="OrthoDB" id="205198at2759"/>
<dbReference type="EMBL" id="JH767232">
    <property type="protein sequence ID" value="EQC26399.1"/>
    <property type="molecule type" value="Genomic_DNA"/>
</dbReference>
<reference evidence="3 4" key="1">
    <citation type="submission" date="2012-04" db="EMBL/GenBank/DDBJ databases">
        <title>The Genome Sequence of Saprolegnia declina VS20.</title>
        <authorList>
            <consortium name="The Broad Institute Genome Sequencing Platform"/>
            <person name="Russ C."/>
            <person name="Nusbaum C."/>
            <person name="Tyler B."/>
            <person name="van West P."/>
            <person name="Dieguez-Uribeondo J."/>
            <person name="de Bruijn I."/>
            <person name="Tripathy S."/>
            <person name="Jiang R."/>
            <person name="Young S.K."/>
            <person name="Zeng Q."/>
            <person name="Gargeya S."/>
            <person name="Fitzgerald M."/>
            <person name="Haas B."/>
            <person name="Abouelleil A."/>
            <person name="Alvarado L."/>
            <person name="Arachchi H.M."/>
            <person name="Berlin A."/>
            <person name="Chapman S.B."/>
            <person name="Goldberg J."/>
            <person name="Griggs A."/>
            <person name="Gujja S."/>
            <person name="Hansen M."/>
            <person name="Howarth C."/>
            <person name="Imamovic A."/>
            <person name="Larimer J."/>
            <person name="McCowen C."/>
            <person name="Montmayeur A."/>
            <person name="Murphy C."/>
            <person name="Neiman D."/>
            <person name="Pearson M."/>
            <person name="Priest M."/>
            <person name="Roberts A."/>
            <person name="Saif S."/>
            <person name="Shea T."/>
            <person name="Sisk P."/>
            <person name="Sykes S."/>
            <person name="Wortman J."/>
            <person name="Nusbaum C."/>
            <person name="Birren B."/>
        </authorList>
    </citation>
    <scope>NUCLEOTIDE SEQUENCE [LARGE SCALE GENOMIC DNA]</scope>
    <source>
        <strain evidence="3 4">VS20</strain>
    </source>
</reference>
<dbReference type="Pfam" id="PF01454">
    <property type="entry name" value="MAGE"/>
    <property type="match status" value="1"/>
</dbReference>
<protein>
    <recommendedName>
        <fullName evidence="2">MAGE domain-containing protein</fullName>
    </recommendedName>
</protein>
<dbReference type="InterPro" id="IPR002190">
    <property type="entry name" value="MHD_dom"/>
</dbReference>
<dbReference type="PANTHER" id="PTHR11736">
    <property type="entry name" value="MELANOMA-ASSOCIATED ANTIGEN MAGE ANTIGEN"/>
    <property type="match status" value="1"/>
</dbReference>
<proteinExistence type="predicted"/>
<evidence type="ECO:0000313" key="4">
    <source>
        <dbReference type="Proteomes" id="UP000030762"/>
    </source>
</evidence>
<evidence type="ECO:0000259" key="2">
    <source>
        <dbReference type="PROSITE" id="PS50838"/>
    </source>
</evidence>
<dbReference type="InterPro" id="IPR037445">
    <property type="entry name" value="MAGE"/>
</dbReference>
<evidence type="ECO:0000256" key="1">
    <source>
        <dbReference type="SAM" id="MobiDB-lite"/>
    </source>
</evidence>
<sequence>MVNNGKRKRIVRRSSMDSDDEFSGDDVPTQRQRMSQPAPLMSDDDEGALDFTQPSLPEPLSQAPTVVNEPQEEGKGVPARIGQLSKKTINDLTARVVRFLLYKAQANLPVRFADIGKEALPNESKVSRYFLKLASAELEKVFGYKVVAVDEILPNGSGKKDIYLIVNAIQDQAHLLHVNKAYGKVTRGLLMTILAFIWCAPSRRLVEEDLWKQLLLVDSSVTNTPGRHPQLGDVQQHIKTFEAQMYLASDTEIDGDGKRIKFFTYGARAFAEVGKVQILTFMCKLIHNRPPSAEMLNELAIEMRNERE</sequence>
<dbReference type="InParanoid" id="T0PLY7"/>
<dbReference type="Gene3D" id="1.10.10.1210">
    <property type="entry name" value="MAGE homology domain, winged helix WH2 motif"/>
    <property type="match status" value="1"/>
</dbReference>
<feature type="compositionally biased region" description="Basic residues" evidence="1">
    <location>
        <begin position="1"/>
        <end position="12"/>
    </location>
</feature>
<dbReference type="Gene3D" id="1.10.10.1200">
    <property type="entry name" value="MAGE homology domain, winged helix WH1 motif"/>
    <property type="match status" value="1"/>
</dbReference>
<evidence type="ECO:0000313" key="3">
    <source>
        <dbReference type="EMBL" id="EQC26399.1"/>
    </source>
</evidence>
<dbReference type="PROSITE" id="PS50838">
    <property type="entry name" value="MAGE"/>
    <property type="match status" value="1"/>
</dbReference>
<dbReference type="eggNOG" id="KOG4562">
    <property type="taxonomic scope" value="Eukaryota"/>
</dbReference>
<dbReference type="VEuPathDB" id="FungiDB:SDRG_15744"/>
<dbReference type="GeneID" id="19956471"/>
<keyword evidence="4" id="KW-1185">Reference proteome</keyword>
<dbReference type="InterPro" id="IPR041899">
    <property type="entry name" value="MAGE_WH2"/>
</dbReference>
<accession>T0PLY7</accession>
<dbReference type="RefSeq" id="XP_008620148.1">
    <property type="nucleotide sequence ID" value="XM_008621926.1"/>
</dbReference>
<feature type="domain" description="MAGE" evidence="2">
    <location>
        <begin position="89"/>
        <end position="300"/>
    </location>
</feature>
<dbReference type="STRING" id="1156394.T0PLY7"/>
<name>T0PLY7_SAPDV</name>
<gene>
    <name evidence="3" type="ORF">SDRG_15744</name>
</gene>